<dbReference type="EMBL" id="CP109495">
    <property type="protein sequence ID" value="WUX56710.1"/>
    <property type="molecule type" value="Genomic_DNA"/>
</dbReference>
<keyword evidence="5 7" id="KW-1133">Transmembrane helix</keyword>
<comment type="similarity">
    <text evidence="7">Belongs to the binding-protein-dependent transport system permease family.</text>
</comment>
<dbReference type="InterPro" id="IPR035906">
    <property type="entry name" value="MetI-like_sf"/>
</dbReference>
<dbReference type="InterPro" id="IPR000515">
    <property type="entry name" value="MetI-like"/>
</dbReference>
<keyword evidence="6 7" id="KW-0472">Membrane</keyword>
<dbReference type="PROSITE" id="PS50928">
    <property type="entry name" value="ABC_TM1"/>
    <property type="match status" value="1"/>
</dbReference>
<dbReference type="RefSeq" id="WP_329081599.1">
    <property type="nucleotide sequence ID" value="NZ_CP109495.1"/>
</dbReference>
<feature type="transmembrane region" description="Helical" evidence="7">
    <location>
        <begin position="224"/>
        <end position="246"/>
    </location>
</feature>
<comment type="subcellular location">
    <subcellularLocation>
        <location evidence="1 7">Cell membrane</location>
        <topology evidence="1 7">Multi-pass membrane protein</topology>
    </subcellularLocation>
</comment>
<dbReference type="PANTHER" id="PTHR43744:SF8">
    <property type="entry name" value="SN-GLYCEROL-3-PHOSPHATE TRANSPORT SYSTEM PERMEASE PROTEIN UGPE"/>
    <property type="match status" value="1"/>
</dbReference>
<feature type="transmembrane region" description="Helical" evidence="7">
    <location>
        <begin position="269"/>
        <end position="290"/>
    </location>
</feature>
<evidence type="ECO:0000256" key="1">
    <source>
        <dbReference type="ARBA" id="ARBA00004651"/>
    </source>
</evidence>
<evidence type="ECO:0000256" key="7">
    <source>
        <dbReference type="RuleBase" id="RU363032"/>
    </source>
</evidence>
<evidence type="ECO:0000256" key="2">
    <source>
        <dbReference type="ARBA" id="ARBA00022448"/>
    </source>
</evidence>
<keyword evidence="2 7" id="KW-0813">Transport</keyword>
<feature type="transmembrane region" description="Helical" evidence="7">
    <location>
        <begin position="43"/>
        <end position="65"/>
    </location>
</feature>
<evidence type="ECO:0000313" key="9">
    <source>
        <dbReference type="EMBL" id="WUX56710.1"/>
    </source>
</evidence>
<proteinExistence type="inferred from homology"/>
<organism evidence="9 10">
    <name type="scientific">Streptomyces niveus</name>
    <name type="common">Streptomyces spheroides</name>
    <dbReference type="NCBI Taxonomy" id="193462"/>
    <lineage>
        <taxon>Bacteria</taxon>
        <taxon>Bacillati</taxon>
        <taxon>Actinomycetota</taxon>
        <taxon>Actinomycetes</taxon>
        <taxon>Kitasatosporales</taxon>
        <taxon>Streptomycetaceae</taxon>
        <taxon>Streptomyces</taxon>
    </lineage>
</organism>
<dbReference type="Pfam" id="PF00528">
    <property type="entry name" value="BPD_transp_1"/>
    <property type="match status" value="1"/>
</dbReference>
<evidence type="ECO:0000256" key="6">
    <source>
        <dbReference type="ARBA" id="ARBA00023136"/>
    </source>
</evidence>
<gene>
    <name evidence="9" type="ORF">OG442_37155</name>
</gene>
<accession>A0ABZ2ADC9</accession>
<feature type="transmembrane region" description="Helical" evidence="7">
    <location>
        <begin position="167"/>
        <end position="186"/>
    </location>
</feature>
<feature type="transmembrane region" description="Helical" evidence="7">
    <location>
        <begin position="103"/>
        <end position="124"/>
    </location>
</feature>
<keyword evidence="4 7" id="KW-0812">Transmembrane</keyword>
<feature type="transmembrane region" description="Helical" evidence="7">
    <location>
        <begin position="136"/>
        <end position="155"/>
    </location>
</feature>
<evidence type="ECO:0000256" key="3">
    <source>
        <dbReference type="ARBA" id="ARBA00022475"/>
    </source>
</evidence>
<feature type="domain" description="ABC transmembrane type-1" evidence="8">
    <location>
        <begin position="99"/>
        <end position="290"/>
    </location>
</feature>
<reference evidence="9" key="1">
    <citation type="submission" date="2022-10" db="EMBL/GenBank/DDBJ databases">
        <title>The complete genomes of actinobacterial strains from the NBC collection.</title>
        <authorList>
            <person name="Joergensen T.S."/>
            <person name="Alvarez Arevalo M."/>
            <person name="Sterndorff E.B."/>
            <person name="Faurdal D."/>
            <person name="Vuksanovic O."/>
            <person name="Mourched A.-S."/>
            <person name="Charusanti P."/>
            <person name="Shaw S."/>
            <person name="Blin K."/>
            <person name="Weber T."/>
        </authorList>
    </citation>
    <scope>NUCLEOTIDE SEQUENCE</scope>
    <source>
        <strain evidence="9">NBC_01432</strain>
    </source>
</reference>
<protein>
    <submittedName>
        <fullName evidence="9">Carbohydrate ABC transporter permease</fullName>
    </submittedName>
</protein>
<evidence type="ECO:0000313" key="10">
    <source>
        <dbReference type="Proteomes" id="UP001432209"/>
    </source>
</evidence>
<keyword evidence="10" id="KW-1185">Reference proteome</keyword>
<dbReference type="SUPFAM" id="SSF161098">
    <property type="entry name" value="MetI-like"/>
    <property type="match status" value="1"/>
</dbReference>
<dbReference type="CDD" id="cd06261">
    <property type="entry name" value="TM_PBP2"/>
    <property type="match status" value="1"/>
</dbReference>
<evidence type="ECO:0000256" key="4">
    <source>
        <dbReference type="ARBA" id="ARBA00022692"/>
    </source>
</evidence>
<evidence type="ECO:0000259" key="8">
    <source>
        <dbReference type="PROSITE" id="PS50928"/>
    </source>
</evidence>
<sequence length="305" mass="32571">MKAVNDLKATTDATAGAAESTTAGVTTKTTVNRASRAERWSGYALLTVMAIAVVVPFLSVFLASLRPAGEPVTGLAWPVEWNLANYRRAWTVAGFSDLIRSSLVVALGVVPASLLLATLAGYALGTMRLPGGNAVAAFFIAGLTIPVELIVVPLYFDLRAVGLTNTYLGVILVEIALFMPFSVFWMRTHFRATPPSLVEAARIDGASSVTILLRVLLPLARPSLMTLGVLVFMWSWNQFLLVLVLIQDATLRTAPAGLGFFVGQNNTDVPTLAAGTVIVMLPIMIVYLLFQRSFVTGLLQGAMKG</sequence>
<dbReference type="Gene3D" id="1.10.3720.10">
    <property type="entry name" value="MetI-like"/>
    <property type="match status" value="1"/>
</dbReference>
<keyword evidence="3" id="KW-1003">Cell membrane</keyword>
<evidence type="ECO:0000256" key="5">
    <source>
        <dbReference type="ARBA" id="ARBA00022989"/>
    </source>
</evidence>
<dbReference type="Proteomes" id="UP001432209">
    <property type="component" value="Chromosome"/>
</dbReference>
<dbReference type="PANTHER" id="PTHR43744">
    <property type="entry name" value="ABC TRANSPORTER PERMEASE PROTEIN MG189-RELATED-RELATED"/>
    <property type="match status" value="1"/>
</dbReference>
<name>A0ABZ2ADC9_STRNV</name>